<keyword evidence="2 5" id="KW-0238">DNA-binding</keyword>
<dbReference type="InterPro" id="IPR009057">
    <property type="entry name" value="Homeodomain-like_sf"/>
</dbReference>
<dbReference type="RefSeq" id="WP_090194158.1">
    <property type="nucleotide sequence ID" value="NZ_LT629785.1"/>
</dbReference>
<dbReference type="Pfam" id="PF12625">
    <property type="entry name" value="Arabinose_bd"/>
    <property type="match status" value="1"/>
</dbReference>
<evidence type="ECO:0000256" key="1">
    <source>
        <dbReference type="ARBA" id="ARBA00023015"/>
    </source>
</evidence>
<reference evidence="6" key="1">
    <citation type="submission" date="2016-10" db="EMBL/GenBank/DDBJ databases">
        <authorList>
            <person name="Varghese N."/>
            <person name="Submissions S."/>
        </authorList>
    </citation>
    <scope>NUCLEOTIDE SEQUENCE [LARGE SCALE GENOMIC DNA]</scope>
    <source>
        <strain evidence="6">DSM 17875</strain>
    </source>
</reference>
<dbReference type="Pfam" id="PF12833">
    <property type="entry name" value="HTH_18"/>
    <property type="match status" value="1"/>
</dbReference>
<organism evidence="5 6">
    <name type="scientific">Pseudomonas pohangensis</name>
    <dbReference type="NCBI Taxonomy" id="364197"/>
    <lineage>
        <taxon>Bacteria</taxon>
        <taxon>Pseudomonadati</taxon>
        <taxon>Pseudomonadota</taxon>
        <taxon>Gammaproteobacteria</taxon>
        <taxon>Pseudomonadales</taxon>
        <taxon>Pseudomonadaceae</taxon>
        <taxon>Pseudomonas</taxon>
    </lineage>
</organism>
<evidence type="ECO:0000256" key="3">
    <source>
        <dbReference type="ARBA" id="ARBA00023163"/>
    </source>
</evidence>
<evidence type="ECO:0000259" key="4">
    <source>
        <dbReference type="PROSITE" id="PS01124"/>
    </source>
</evidence>
<keyword evidence="3" id="KW-0804">Transcription</keyword>
<dbReference type="Gene3D" id="1.10.10.60">
    <property type="entry name" value="Homeodomain-like"/>
    <property type="match status" value="1"/>
</dbReference>
<dbReference type="InterPro" id="IPR018060">
    <property type="entry name" value="HTH_AraC"/>
</dbReference>
<gene>
    <name evidence="5" type="ORF">SAMN05216296_1702</name>
</gene>
<keyword evidence="1" id="KW-0805">Transcription regulation</keyword>
<evidence type="ECO:0000313" key="5">
    <source>
        <dbReference type="EMBL" id="SDU08837.1"/>
    </source>
</evidence>
<dbReference type="PANTHER" id="PTHR47894">
    <property type="entry name" value="HTH-TYPE TRANSCRIPTIONAL REGULATOR GADX"/>
    <property type="match status" value="1"/>
</dbReference>
<evidence type="ECO:0000313" key="6">
    <source>
        <dbReference type="Proteomes" id="UP000243232"/>
    </source>
</evidence>
<keyword evidence="6" id="KW-1185">Reference proteome</keyword>
<dbReference type="Proteomes" id="UP000243232">
    <property type="component" value="Chromosome I"/>
</dbReference>
<evidence type="ECO:0000256" key="2">
    <source>
        <dbReference type="ARBA" id="ARBA00023125"/>
    </source>
</evidence>
<accession>A0A1H2FN76</accession>
<proteinExistence type="predicted"/>
<sequence length="336" mass="37784">MFSITPFYSHIVMTAALQRGIALARLLENTGLTRESIQSGSDIEHKDFVRLLENACREMGDERLGLLIGQRMNISVLGPVGAAAAVAPTIRDGLRAMASFSQLHASFVDIELFAAPEGLRVETNYLSPLGSTGRFHTESQMLLIQHYIESMSGTRLSQARYSLDYARPAYAEEYARLIHGHIEFDCKRPGVLLPLDILDVPSPYYHAQMWNQAQYLLALRLKELGQHDRQSYSQHVLGLLRSSAPPLPEVATIAAHLHVSERTLNRRLQDEGCSYREMRMGVLAEWAQRYLKDSNDSIESIAAALGYRDTANFRRAFRNRFGCAPAQYRERAKSQG</sequence>
<protein>
    <submittedName>
        <fullName evidence="5">AraC-type DNA-binding protein</fullName>
    </submittedName>
</protein>
<dbReference type="AlphaFoldDB" id="A0A1H2FN76"/>
<dbReference type="OrthoDB" id="5582699at2"/>
<dbReference type="SMART" id="SM00342">
    <property type="entry name" value="HTH_ARAC"/>
    <property type="match status" value="1"/>
</dbReference>
<dbReference type="InterPro" id="IPR032687">
    <property type="entry name" value="AraC-type_N"/>
</dbReference>
<feature type="domain" description="HTH araC/xylS-type" evidence="4">
    <location>
        <begin position="234"/>
        <end position="331"/>
    </location>
</feature>
<dbReference type="STRING" id="364197.SAMN05216296_1702"/>
<dbReference type="PRINTS" id="PR00032">
    <property type="entry name" value="HTHARAC"/>
</dbReference>
<dbReference type="PROSITE" id="PS01124">
    <property type="entry name" value="HTH_ARAC_FAMILY_2"/>
    <property type="match status" value="1"/>
</dbReference>
<dbReference type="InterPro" id="IPR020449">
    <property type="entry name" value="Tscrpt_reg_AraC-type_HTH"/>
</dbReference>
<dbReference type="PANTHER" id="PTHR47894:SF1">
    <property type="entry name" value="HTH-TYPE TRANSCRIPTIONAL REGULATOR VQSM"/>
    <property type="match status" value="1"/>
</dbReference>
<name>A0A1H2FN76_9PSED</name>
<dbReference type="SUPFAM" id="SSF46689">
    <property type="entry name" value="Homeodomain-like"/>
    <property type="match status" value="1"/>
</dbReference>
<dbReference type="GO" id="GO:0000976">
    <property type="term" value="F:transcription cis-regulatory region binding"/>
    <property type="evidence" value="ECO:0007669"/>
    <property type="project" value="TreeGrafter"/>
</dbReference>
<dbReference type="GO" id="GO:0005829">
    <property type="term" value="C:cytosol"/>
    <property type="evidence" value="ECO:0007669"/>
    <property type="project" value="TreeGrafter"/>
</dbReference>
<dbReference type="EMBL" id="LT629785">
    <property type="protein sequence ID" value="SDU08837.1"/>
    <property type="molecule type" value="Genomic_DNA"/>
</dbReference>
<dbReference type="GO" id="GO:0003700">
    <property type="term" value="F:DNA-binding transcription factor activity"/>
    <property type="evidence" value="ECO:0007669"/>
    <property type="project" value="InterPro"/>
</dbReference>